<dbReference type="OrthoDB" id="5177616at2"/>
<keyword evidence="7" id="KW-1185">Reference proteome</keyword>
<dbReference type="Pfam" id="PF13523">
    <property type="entry name" value="Acetyltransf_8"/>
    <property type="match status" value="1"/>
</dbReference>
<reference evidence="7" key="1">
    <citation type="submission" date="2016-10" db="EMBL/GenBank/DDBJ databases">
        <authorList>
            <person name="Varghese N."/>
            <person name="Submissions S."/>
        </authorList>
    </citation>
    <scope>NUCLEOTIDE SEQUENCE [LARGE SCALE GENOMIC DNA]</scope>
    <source>
        <strain evidence="7">DSM 45460</strain>
    </source>
</reference>
<dbReference type="GO" id="GO:0019290">
    <property type="term" value="P:siderophore biosynthetic process"/>
    <property type="evidence" value="ECO:0007669"/>
    <property type="project" value="InterPro"/>
</dbReference>
<dbReference type="SUPFAM" id="SSF55729">
    <property type="entry name" value="Acyl-CoA N-acyltransferases (Nat)"/>
    <property type="match status" value="1"/>
</dbReference>
<dbReference type="EMBL" id="FNFM01000002">
    <property type="protein sequence ID" value="SDJ86123.1"/>
    <property type="molecule type" value="Genomic_DNA"/>
</dbReference>
<evidence type="ECO:0000259" key="5">
    <source>
        <dbReference type="SMART" id="SM01006"/>
    </source>
</evidence>
<evidence type="ECO:0000256" key="3">
    <source>
        <dbReference type="ARBA" id="ARBA00020586"/>
    </source>
</evidence>
<evidence type="ECO:0000256" key="4">
    <source>
        <dbReference type="ARBA" id="ARBA00031122"/>
    </source>
</evidence>
<dbReference type="InterPro" id="IPR019432">
    <property type="entry name" value="Acyltransferase_MbtK/IucB-like"/>
</dbReference>
<gene>
    <name evidence="6" type="ORF">SAMN04487820_102411</name>
</gene>
<dbReference type="UniPathway" id="UPA00011"/>
<comment type="function">
    <text evidence="1">Acyltransferase required for the direct transfer of medium- to long-chain fatty acyl moieties from a carrier protein (MbtL) on to the epsilon-amino group of lysine residue in the mycobactin core.</text>
</comment>
<keyword evidence="6" id="KW-0808">Transferase</keyword>
<dbReference type="AlphaFoldDB" id="A0A1G8X6F3"/>
<name>A0A1G8X6F3_ACTMZ</name>
<dbReference type="PANTHER" id="PTHR31438">
    <property type="entry name" value="LYSINE N-ACYLTRANSFERASE C17G9.06C-RELATED"/>
    <property type="match status" value="1"/>
</dbReference>
<protein>
    <recommendedName>
        <fullName evidence="3">Lysine N-acyltransferase MbtK</fullName>
    </recommendedName>
    <alternativeName>
        <fullName evidence="4">Mycobactin synthase protein K</fullName>
    </alternativeName>
</protein>
<comment type="pathway">
    <text evidence="2">Siderophore biosynthesis; mycobactin biosynthesis.</text>
</comment>
<organism evidence="6 7">
    <name type="scientific">Actinopolyspora mzabensis</name>
    <dbReference type="NCBI Taxonomy" id="995066"/>
    <lineage>
        <taxon>Bacteria</taxon>
        <taxon>Bacillati</taxon>
        <taxon>Actinomycetota</taxon>
        <taxon>Actinomycetes</taxon>
        <taxon>Actinopolysporales</taxon>
        <taxon>Actinopolysporaceae</taxon>
        <taxon>Actinopolyspora</taxon>
    </lineage>
</organism>
<dbReference type="PANTHER" id="PTHR31438:SF1">
    <property type="entry name" value="LYSINE N-ACYLTRANSFERASE C17G9.06C-RELATED"/>
    <property type="match status" value="1"/>
</dbReference>
<proteinExistence type="predicted"/>
<evidence type="ECO:0000313" key="6">
    <source>
        <dbReference type="EMBL" id="SDJ86123.1"/>
    </source>
</evidence>
<evidence type="ECO:0000256" key="2">
    <source>
        <dbReference type="ARBA" id="ARBA00005102"/>
    </source>
</evidence>
<sequence>MTEIVFERTDERLGEFAVRPVSADEDTQLLHGWLTHPKSAFWLMLDAEPADVRRQFRTIEATPGNDAFVGLHNGIPAFLIERYDPARSELAELYPVRPGDVGMHFLAAPTGMPVHGFTRAVLTTVMDMLFTDPATERVVVEPDVNNTSVHALNAEVGFGVVDTVSLPEKRALLSICTRADYLASRTAGSTEGEVSR</sequence>
<dbReference type="InterPro" id="IPR016181">
    <property type="entry name" value="Acyl_CoA_acyltransferase"/>
</dbReference>
<accession>A0A1G8X6F3</accession>
<dbReference type="Proteomes" id="UP000199213">
    <property type="component" value="Unassembled WGS sequence"/>
</dbReference>
<dbReference type="GO" id="GO:0016410">
    <property type="term" value="F:N-acyltransferase activity"/>
    <property type="evidence" value="ECO:0007669"/>
    <property type="project" value="TreeGrafter"/>
</dbReference>
<feature type="domain" description="Acyltransferase MbtK/IucB-like conserved" evidence="5">
    <location>
        <begin position="19"/>
        <end position="66"/>
    </location>
</feature>
<evidence type="ECO:0000313" key="7">
    <source>
        <dbReference type="Proteomes" id="UP000199213"/>
    </source>
</evidence>
<dbReference type="Gene3D" id="3.40.630.30">
    <property type="match status" value="1"/>
</dbReference>
<dbReference type="RefSeq" id="WP_092626658.1">
    <property type="nucleotide sequence ID" value="NZ_FNFM01000002.1"/>
</dbReference>
<dbReference type="SMART" id="SM01006">
    <property type="entry name" value="AlcB"/>
    <property type="match status" value="1"/>
</dbReference>
<evidence type="ECO:0000256" key="1">
    <source>
        <dbReference type="ARBA" id="ARBA00003818"/>
    </source>
</evidence>